<accession>A0A9P6Y2M3</accession>
<evidence type="ECO:0000313" key="1">
    <source>
        <dbReference type="EMBL" id="KAG1537958.1"/>
    </source>
</evidence>
<dbReference type="AlphaFoldDB" id="A0A9P6Y2M3"/>
<dbReference type="OrthoDB" id="2248794at2759"/>
<comment type="caution">
    <text evidence="1">The sequence shown here is derived from an EMBL/GenBank/DDBJ whole genome shotgun (WGS) entry which is preliminary data.</text>
</comment>
<reference evidence="1" key="1">
    <citation type="journal article" date="2020" name="Microb. Genom.">
        <title>Genetic diversity of clinical and environmental Mucorales isolates obtained from an investigation of mucormycosis cases among solid organ transplant recipients.</title>
        <authorList>
            <person name="Nguyen M.H."/>
            <person name="Kaul D."/>
            <person name="Muto C."/>
            <person name="Cheng S.J."/>
            <person name="Richter R.A."/>
            <person name="Bruno V.M."/>
            <person name="Liu G."/>
            <person name="Beyhan S."/>
            <person name="Sundermann A.J."/>
            <person name="Mounaud S."/>
            <person name="Pasculle A.W."/>
            <person name="Nierman W.C."/>
            <person name="Driscoll E."/>
            <person name="Cumbie R."/>
            <person name="Clancy C.J."/>
            <person name="Dupont C.L."/>
        </authorList>
    </citation>
    <scope>NUCLEOTIDE SEQUENCE</scope>
    <source>
        <strain evidence="1">GL16</strain>
    </source>
</reference>
<protein>
    <submittedName>
        <fullName evidence="1">Uncharacterized protein</fullName>
    </submittedName>
</protein>
<dbReference type="Proteomes" id="UP000717996">
    <property type="component" value="Unassembled WGS sequence"/>
</dbReference>
<name>A0A9P6Y2M3_RHIOR</name>
<organism evidence="1 2">
    <name type="scientific">Rhizopus oryzae</name>
    <name type="common">Mucormycosis agent</name>
    <name type="synonym">Rhizopus arrhizus var. delemar</name>
    <dbReference type="NCBI Taxonomy" id="64495"/>
    <lineage>
        <taxon>Eukaryota</taxon>
        <taxon>Fungi</taxon>
        <taxon>Fungi incertae sedis</taxon>
        <taxon>Mucoromycota</taxon>
        <taxon>Mucoromycotina</taxon>
        <taxon>Mucoromycetes</taxon>
        <taxon>Mucorales</taxon>
        <taxon>Mucorineae</taxon>
        <taxon>Rhizopodaceae</taxon>
        <taxon>Rhizopus</taxon>
    </lineage>
</organism>
<sequence>MDYGQECINHNRKILISIARLIDELPEEGISTEIKEQELCTRYLASAFQPLLDDPENNVHFRWTGTTNDDAKALPKESIFTGRLDAMMSCLEGVQYKMTTSFAEHAFKPNQALWLFQPIVQNDG</sequence>
<evidence type="ECO:0000313" key="2">
    <source>
        <dbReference type="Proteomes" id="UP000717996"/>
    </source>
</evidence>
<dbReference type="EMBL" id="JAANIT010001984">
    <property type="protein sequence ID" value="KAG1537958.1"/>
    <property type="molecule type" value="Genomic_DNA"/>
</dbReference>
<gene>
    <name evidence="1" type="ORF">G6F51_010058</name>
</gene>
<proteinExistence type="predicted"/>